<evidence type="ECO:0000313" key="3">
    <source>
        <dbReference type="Proteomes" id="UP000268014"/>
    </source>
</evidence>
<name>A0A0N4WNX4_HAEPC</name>
<evidence type="ECO:0000256" key="1">
    <source>
        <dbReference type="SAM" id="MobiDB-lite"/>
    </source>
</evidence>
<dbReference type="AlphaFoldDB" id="A0A0N4WNX4"/>
<proteinExistence type="predicted"/>
<keyword evidence="3" id="KW-1185">Reference proteome</keyword>
<evidence type="ECO:0000313" key="2">
    <source>
        <dbReference type="EMBL" id="VDO47543.1"/>
    </source>
</evidence>
<organism evidence="4">
    <name type="scientific">Haemonchus placei</name>
    <name type="common">Barber's pole worm</name>
    <dbReference type="NCBI Taxonomy" id="6290"/>
    <lineage>
        <taxon>Eukaryota</taxon>
        <taxon>Metazoa</taxon>
        <taxon>Ecdysozoa</taxon>
        <taxon>Nematoda</taxon>
        <taxon>Chromadorea</taxon>
        <taxon>Rhabditida</taxon>
        <taxon>Rhabditina</taxon>
        <taxon>Rhabditomorpha</taxon>
        <taxon>Strongyloidea</taxon>
        <taxon>Trichostrongylidae</taxon>
        <taxon>Haemonchus</taxon>
    </lineage>
</organism>
<dbReference type="Proteomes" id="UP000268014">
    <property type="component" value="Unassembled WGS sequence"/>
</dbReference>
<reference evidence="2 3" key="2">
    <citation type="submission" date="2018-11" db="EMBL/GenBank/DDBJ databases">
        <authorList>
            <consortium name="Pathogen Informatics"/>
        </authorList>
    </citation>
    <scope>NUCLEOTIDE SEQUENCE [LARGE SCALE GENOMIC DNA]</scope>
    <source>
        <strain evidence="2 3">MHpl1</strain>
    </source>
</reference>
<feature type="region of interest" description="Disordered" evidence="1">
    <location>
        <begin position="129"/>
        <end position="160"/>
    </location>
</feature>
<dbReference type="WBParaSite" id="HPLM_0001302101-mRNA-1">
    <property type="protein sequence ID" value="HPLM_0001302101-mRNA-1"/>
    <property type="gene ID" value="HPLM_0001302101"/>
</dbReference>
<sequence>MRAMGSELPMKMGAIKENMNAWLKLQKSLENNGSERGFFVIHSGMGVMIGKKVKRLASGLIPPKYPIGSLVKSVKEPQVIFARDTAPDWDGTANTVAVKTINNNNELGDTDERMHTPQYANVVRHCSVRGSRDSHARQTPGTDVDVGGGGGDGDEDDINN</sequence>
<evidence type="ECO:0000313" key="4">
    <source>
        <dbReference type="WBParaSite" id="HPLM_0001302101-mRNA-1"/>
    </source>
</evidence>
<dbReference type="EMBL" id="UZAF01018053">
    <property type="protein sequence ID" value="VDO47543.1"/>
    <property type="molecule type" value="Genomic_DNA"/>
</dbReference>
<reference evidence="4" key="1">
    <citation type="submission" date="2017-02" db="UniProtKB">
        <authorList>
            <consortium name="WormBaseParasite"/>
        </authorList>
    </citation>
    <scope>IDENTIFICATION</scope>
</reference>
<gene>
    <name evidence="2" type="ORF">HPLM_LOCUS13013</name>
</gene>
<accession>A0A0N4WNX4</accession>
<protein>
    <submittedName>
        <fullName evidence="4">DDHD domain-containing protein</fullName>
    </submittedName>
</protein>